<evidence type="ECO:0000313" key="1">
    <source>
        <dbReference type="EMBL" id="GBM10846.1"/>
    </source>
</evidence>
<comment type="caution">
    <text evidence="1">The sequence shown here is derived from an EMBL/GenBank/DDBJ whole genome shotgun (WGS) entry which is preliminary data.</text>
</comment>
<protein>
    <recommendedName>
        <fullName evidence="3">FAR1 domain-containing protein</fullName>
    </recommendedName>
</protein>
<accession>A0A4Y2D3Z7</accession>
<evidence type="ECO:0000313" key="2">
    <source>
        <dbReference type="Proteomes" id="UP000499080"/>
    </source>
</evidence>
<sequence length="138" mass="16577">MDVIKTNFLPFECGRKFPTYFEFEKAKELFENQNFAVLMKTRSEKFHEKFHKHREKLLYKYVAFECKKRHIHKQSTAKGTRPNVKTGKLECNFKLKLSTSDGFLIVKESILEHCNHELSEERFRHLPEKLRLKMLNLA</sequence>
<proteinExistence type="predicted"/>
<name>A0A4Y2D3Z7_ARAVE</name>
<gene>
    <name evidence="1" type="ORF">AVEN_188434_1</name>
</gene>
<organism evidence="1 2">
    <name type="scientific">Araneus ventricosus</name>
    <name type="common">Orbweaver spider</name>
    <name type="synonym">Epeira ventricosa</name>
    <dbReference type="NCBI Taxonomy" id="182803"/>
    <lineage>
        <taxon>Eukaryota</taxon>
        <taxon>Metazoa</taxon>
        <taxon>Ecdysozoa</taxon>
        <taxon>Arthropoda</taxon>
        <taxon>Chelicerata</taxon>
        <taxon>Arachnida</taxon>
        <taxon>Araneae</taxon>
        <taxon>Araneomorphae</taxon>
        <taxon>Entelegynae</taxon>
        <taxon>Araneoidea</taxon>
        <taxon>Araneidae</taxon>
        <taxon>Araneus</taxon>
    </lineage>
</organism>
<dbReference type="EMBL" id="BGPR01088337">
    <property type="protein sequence ID" value="GBM10846.1"/>
    <property type="molecule type" value="Genomic_DNA"/>
</dbReference>
<keyword evidence="2" id="KW-1185">Reference proteome</keyword>
<dbReference type="AlphaFoldDB" id="A0A4Y2D3Z7"/>
<dbReference type="Proteomes" id="UP000499080">
    <property type="component" value="Unassembled WGS sequence"/>
</dbReference>
<evidence type="ECO:0008006" key="3">
    <source>
        <dbReference type="Google" id="ProtNLM"/>
    </source>
</evidence>
<reference evidence="1 2" key="1">
    <citation type="journal article" date="2019" name="Sci. Rep.">
        <title>Orb-weaving spider Araneus ventricosus genome elucidates the spidroin gene catalogue.</title>
        <authorList>
            <person name="Kono N."/>
            <person name="Nakamura H."/>
            <person name="Ohtoshi R."/>
            <person name="Moran D.A.P."/>
            <person name="Shinohara A."/>
            <person name="Yoshida Y."/>
            <person name="Fujiwara M."/>
            <person name="Mori M."/>
            <person name="Tomita M."/>
            <person name="Arakawa K."/>
        </authorList>
    </citation>
    <scope>NUCLEOTIDE SEQUENCE [LARGE SCALE GENOMIC DNA]</scope>
</reference>